<accession>A0ABQ9N5M4</accession>
<feature type="region of interest" description="Disordered" evidence="1">
    <location>
        <begin position="805"/>
        <end position="854"/>
    </location>
</feature>
<feature type="region of interest" description="Disordered" evidence="1">
    <location>
        <begin position="895"/>
        <end position="980"/>
    </location>
</feature>
<gene>
    <name evidence="3" type="ORF">P3X46_002559</name>
</gene>
<name>A0ABQ9N5M4_HEVBR</name>
<feature type="compositionally biased region" description="Basic and acidic residues" evidence="1">
    <location>
        <begin position="165"/>
        <end position="183"/>
    </location>
</feature>
<feature type="compositionally biased region" description="Basic and acidic residues" evidence="1">
    <location>
        <begin position="633"/>
        <end position="644"/>
    </location>
</feature>
<evidence type="ECO:0000256" key="1">
    <source>
        <dbReference type="SAM" id="MobiDB-lite"/>
    </source>
</evidence>
<evidence type="ECO:0000259" key="2">
    <source>
        <dbReference type="PROSITE" id="PS00028"/>
    </source>
</evidence>
<feature type="region of interest" description="Disordered" evidence="1">
    <location>
        <begin position="598"/>
        <end position="759"/>
    </location>
</feature>
<feature type="domain" description="C2H2-type" evidence="2">
    <location>
        <begin position="22"/>
        <end position="42"/>
    </location>
</feature>
<dbReference type="EMBL" id="JARPOI010000002">
    <property type="protein sequence ID" value="KAJ9187063.1"/>
    <property type="molecule type" value="Genomic_DNA"/>
</dbReference>
<dbReference type="PANTHER" id="PTHR35746:SF1">
    <property type="entry name" value="PENTATRICOPEPTIDE REPEAT (PPR) SUPERFAMILY PROTEIN"/>
    <property type="match status" value="1"/>
</dbReference>
<proteinExistence type="predicted"/>
<feature type="compositionally biased region" description="Low complexity" evidence="1">
    <location>
        <begin position="737"/>
        <end position="751"/>
    </location>
</feature>
<feature type="compositionally biased region" description="Polar residues" evidence="1">
    <location>
        <begin position="606"/>
        <end position="632"/>
    </location>
</feature>
<organism evidence="3 4">
    <name type="scientific">Hevea brasiliensis</name>
    <name type="common">Para rubber tree</name>
    <name type="synonym">Siphonia brasiliensis</name>
    <dbReference type="NCBI Taxonomy" id="3981"/>
    <lineage>
        <taxon>Eukaryota</taxon>
        <taxon>Viridiplantae</taxon>
        <taxon>Streptophyta</taxon>
        <taxon>Embryophyta</taxon>
        <taxon>Tracheophyta</taxon>
        <taxon>Spermatophyta</taxon>
        <taxon>Magnoliopsida</taxon>
        <taxon>eudicotyledons</taxon>
        <taxon>Gunneridae</taxon>
        <taxon>Pentapetalae</taxon>
        <taxon>rosids</taxon>
        <taxon>fabids</taxon>
        <taxon>Malpighiales</taxon>
        <taxon>Euphorbiaceae</taxon>
        <taxon>Crotonoideae</taxon>
        <taxon>Micrandreae</taxon>
        <taxon>Hevea</taxon>
    </lineage>
</organism>
<feature type="compositionally biased region" description="Polar residues" evidence="1">
    <location>
        <begin position="715"/>
        <end position="724"/>
    </location>
</feature>
<keyword evidence="4" id="KW-1185">Reference proteome</keyword>
<dbReference type="PROSITE" id="PS00028">
    <property type="entry name" value="ZINC_FINGER_C2H2_1"/>
    <property type="match status" value="1"/>
</dbReference>
<feature type="compositionally biased region" description="Basic and acidic residues" evidence="1">
    <location>
        <begin position="813"/>
        <end position="837"/>
    </location>
</feature>
<reference evidence="3" key="1">
    <citation type="journal article" date="2023" name="Plant Biotechnol. J.">
        <title>Chromosome-level wild Hevea brasiliensis genome provides new tools for genomic-assisted breeding and valuable loci to elevate rubber yield.</title>
        <authorList>
            <person name="Cheng H."/>
            <person name="Song X."/>
            <person name="Hu Y."/>
            <person name="Wu T."/>
            <person name="Yang Q."/>
            <person name="An Z."/>
            <person name="Feng S."/>
            <person name="Deng Z."/>
            <person name="Wu W."/>
            <person name="Zeng X."/>
            <person name="Tu M."/>
            <person name="Wang X."/>
            <person name="Huang H."/>
        </authorList>
    </citation>
    <scope>NUCLEOTIDE SEQUENCE</scope>
    <source>
        <strain evidence="3">MT/VB/25A 57/8</strain>
    </source>
</reference>
<feature type="region of interest" description="Disordered" evidence="1">
    <location>
        <begin position="450"/>
        <end position="470"/>
    </location>
</feature>
<feature type="compositionally biased region" description="Low complexity" evidence="1">
    <location>
        <begin position="79"/>
        <end position="92"/>
    </location>
</feature>
<sequence>MNNQDHRKNHTPGHESHGVHICHKCGWPFPNPHPSARHRRTHKKICGTIQGYKLVDSEASAHSTISDDEQLSDEDRKTPATIPPSSNSANSSQMQNTEVQGSNLSVRAQQSQDHVSSATTSFMDRSLTDCRNEESVYEPNNDKGGSTCDSNPNQLGTQTDASWENYEKTASEDLAESDAKGNEGAKTITNNADDDLTEIDTNANEEMNLDRCLVDAEVSPCDNVGEASEIVSKQGKIEDTTSDPLAAARVIQLKKQSNDELDSKISLNALPPEVKSVENVNTSTGTAQVKVDAAQGMDSASSGELIELKNGQGEGNDNVHVLSVPDDIPVVDNAEIMIRGFKDFKGGALPQLVVADSFKVINDKDNSSNFCSSLLNEGTEVSALDMHVLKDDLEQKGESSEHIVENFPDETEPIMPQVKMTANESQRTEQIDALTDAAATGIEKNCSVQCPGEQPPSDYHKSSSQTSSVEHATEVFSDVNPVAVQLNSEFRQTTNFGGADDAGDYEKGKIIRCDIAENEDKRITDESCTENIIATSEPSSLSELTVNAVTKSFGGEDAADHEGGKVESYYVSKTETEEGYSTIRSIEGKLSVKTAVMPESAKSVHESNVTSENVINASERNLSENECIQLSRVSDHQEGVKELESTGNRKVQVDGADRASAAAESSNVGDNDELQKSSDNVGDVEVLQRPMDKIDDVEVLQKSSEDVTKEPQLSPLDTSSSIQNCAPVGDNSAGDFVRVVSENRSESSPNEGESKFAAQQLGASAIDFSVDSGSQTDSLEGQWGSASASVLSTQSDMPVIVDAEASNGTKASVEAEKADLKEPKALSERQHSDKSDVFEPPSFMTLVEPRDGDKAAASEIQTVQNLNQPAGWFPSLTHVTNESQGRKKNEEIIAKVSNWSTGKQHSPLKNILGEANMETKSKSPNAKENPPPVVEKDESSAKDNNASATTVNSNVGSQVPVAEAVKKDAGKEWNSPARYPTDIKREKRKVKGRPYWAQFVCCSSVN</sequence>
<feature type="compositionally biased region" description="Polar residues" evidence="1">
    <location>
        <begin position="143"/>
        <end position="162"/>
    </location>
</feature>
<feature type="compositionally biased region" description="Polar residues" evidence="1">
    <location>
        <begin position="942"/>
        <end position="957"/>
    </location>
</feature>
<evidence type="ECO:0000313" key="3">
    <source>
        <dbReference type="EMBL" id="KAJ9187063.1"/>
    </source>
</evidence>
<protein>
    <recommendedName>
        <fullName evidence="2">C2H2-type domain-containing protein</fullName>
    </recommendedName>
</protein>
<dbReference type="InterPro" id="IPR013087">
    <property type="entry name" value="Znf_C2H2_type"/>
</dbReference>
<comment type="caution">
    <text evidence="3">The sequence shown here is derived from an EMBL/GenBank/DDBJ whole genome shotgun (WGS) entry which is preliminary data.</text>
</comment>
<feature type="compositionally biased region" description="Polar residues" evidence="1">
    <location>
        <begin position="93"/>
        <end position="123"/>
    </location>
</feature>
<evidence type="ECO:0000313" key="4">
    <source>
        <dbReference type="Proteomes" id="UP001174677"/>
    </source>
</evidence>
<dbReference type="PANTHER" id="PTHR35746">
    <property type="entry name" value="PENTATRICOPEPTIDE REPEAT (PPR) SUPERFAMILY PROTEIN"/>
    <property type="match status" value="1"/>
</dbReference>
<dbReference type="Proteomes" id="UP001174677">
    <property type="component" value="Chromosome 2"/>
</dbReference>
<feature type="region of interest" description="Disordered" evidence="1">
    <location>
        <begin position="57"/>
        <end position="195"/>
    </location>
</feature>